<dbReference type="EMBL" id="CAJGYO010000002">
    <property type="protein sequence ID" value="CAD6212192.1"/>
    <property type="molecule type" value="Genomic_DNA"/>
</dbReference>
<organism evidence="2 3">
    <name type="scientific">Miscanthus lutarioriparius</name>
    <dbReference type="NCBI Taxonomy" id="422564"/>
    <lineage>
        <taxon>Eukaryota</taxon>
        <taxon>Viridiplantae</taxon>
        <taxon>Streptophyta</taxon>
        <taxon>Embryophyta</taxon>
        <taxon>Tracheophyta</taxon>
        <taxon>Spermatophyta</taxon>
        <taxon>Magnoliopsida</taxon>
        <taxon>Liliopsida</taxon>
        <taxon>Poales</taxon>
        <taxon>Poaceae</taxon>
        <taxon>PACMAD clade</taxon>
        <taxon>Panicoideae</taxon>
        <taxon>Andropogonodae</taxon>
        <taxon>Andropogoneae</taxon>
        <taxon>Saccharinae</taxon>
        <taxon>Miscanthus</taxon>
    </lineage>
</organism>
<gene>
    <name evidence="2" type="ORF">NCGR_LOCUS8000</name>
</gene>
<keyword evidence="3" id="KW-1185">Reference proteome</keyword>
<feature type="compositionally biased region" description="Polar residues" evidence="1">
    <location>
        <begin position="227"/>
        <end position="249"/>
    </location>
</feature>
<name>A0A811MSW4_9POAL</name>
<sequence length="387" mass="41438">MEMETPLSTRRITRSLAAAAAASAQKSAAAGPDSAALFSRAKKAAAVETHAQTRAALHDISNDSPIVGLAAGGLQATDTTPASTAAKTRRRAPRRTPGSGEALLRGQVKALLHKVEEEQGCAAAAALVRPARIQALLGVSMSPAQLLAPTPANTPQIGPVSAPREGLLQLDGATVVPCVLDEEELLIPKLQVIAASLPPPQAEEKLGECQLNRALVFDDSPEKSDESNGSVVASSVSLQESSAGSYMDNSSSPEDDSPSAWSIQVHASSEKGDEEELGVEELAAEYTEEEEEEDWEEDSDDDDDCYDDLCEEMNRMTVLDEEEKKAGLPQFEGKHTRFIYNSDDEIEREEVADAAEARAELSALMLRGLPVPEGRHLRFHDEEDDEE</sequence>
<dbReference type="AlphaFoldDB" id="A0A811MSW4"/>
<evidence type="ECO:0000313" key="3">
    <source>
        <dbReference type="Proteomes" id="UP000604825"/>
    </source>
</evidence>
<dbReference type="OrthoDB" id="162989at2759"/>
<reference evidence="2" key="1">
    <citation type="submission" date="2020-10" db="EMBL/GenBank/DDBJ databases">
        <authorList>
            <person name="Han B."/>
            <person name="Lu T."/>
            <person name="Zhao Q."/>
            <person name="Huang X."/>
            <person name="Zhao Y."/>
        </authorList>
    </citation>
    <scope>NUCLEOTIDE SEQUENCE</scope>
</reference>
<evidence type="ECO:0000256" key="1">
    <source>
        <dbReference type="SAM" id="MobiDB-lite"/>
    </source>
</evidence>
<feature type="region of interest" description="Disordered" evidence="1">
    <location>
        <begin position="73"/>
        <end position="100"/>
    </location>
</feature>
<dbReference type="PANTHER" id="PTHR47512:SF3">
    <property type="entry name" value="CHALCONE-FLAVONONE ISOMERASE FAMILY PROTEIN"/>
    <property type="match status" value="1"/>
</dbReference>
<proteinExistence type="predicted"/>
<accession>A0A811MSW4</accession>
<evidence type="ECO:0000313" key="2">
    <source>
        <dbReference type="EMBL" id="CAD6212192.1"/>
    </source>
</evidence>
<dbReference type="Proteomes" id="UP000604825">
    <property type="component" value="Unassembled WGS sequence"/>
</dbReference>
<feature type="region of interest" description="Disordered" evidence="1">
    <location>
        <begin position="219"/>
        <end position="306"/>
    </location>
</feature>
<dbReference type="PANTHER" id="PTHR47512">
    <property type="entry name" value="EXPRESSED PROTEIN"/>
    <property type="match status" value="1"/>
</dbReference>
<comment type="caution">
    <text evidence="2">The sequence shown here is derived from an EMBL/GenBank/DDBJ whole genome shotgun (WGS) entry which is preliminary data.</text>
</comment>
<feature type="compositionally biased region" description="Acidic residues" evidence="1">
    <location>
        <begin position="272"/>
        <end position="306"/>
    </location>
</feature>
<protein>
    <submittedName>
        <fullName evidence="2">Uncharacterized protein</fullName>
    </submittedName>
</protein>